<dbReference type="Pfam" id="PF19066">
    <property type="entry name" value="P9_TM"/>
    <property type="match status" value="1"/>
</dbReference>
<feature type="domain" description="Minor capsid protein P9 transmembrane helices" evidence="2">
    <location>
        <begin position="8"/>
        <end position="64"/>
    </location>
</feature>
<dbReference type="EMBL" id="DF237661">
    <property type="protein sequence ID" value="GAQ91003.1"/>
    <property type="molecule type" value="Genomic_DNA"/>
</dbReference>
<name>A0A1Y1IJV1_KLENI</name>
<reference evidence="3 4" key="1">
    <citation type="journal article" date="2014" name="Nat. Commun.">
        <title>Klebsormidium flaccidum genome reveals primary factors for plant terrestrial adaptation.</title>
        <authorList>
            <person name="Hori K."/>
            <person name="Maruyama F."/>
            <person name="Fujisawa T."/>
            <person name="Togashi T."/>
            <person name="Yamamoto N."/>
            <person name="Seo M."/>
            <person name="Sato S."/>
            <person name="Yamada T."/>
            <person name="Mori H."/>
            <person name="Tajima N."/>
            <person name="Moriyama T."/>
            <person name="Ikeuchi M."/>
            <person name="Watanabe M."/>
            <person name="Wada H."/>
            <person name="Kobayashi K."/>
            <person name="Saito M."/>
            <person name="Masuda T."/>
            <person name="Sasaki-Sekimoto Y."/>
            <person name="Mashiguchi K."/>
            <person name="Awai K."/>
            <person name="Shimojima M."/>
            <person name="Masuda S."/>
            <person name="Iwai M."/>
            <person name="Nobusawa T."/>
            <person name="Narise T."/>
            <person name="Kondo S."/>
            <person name="Saito H."/>
            <person name="Sato R."/>
            <person name="Murakawa M."/>
            <person name="Ihara Y."/>
            <person name="Oshima-Yamada Y."/>
            <person name="Ohtaka K."/>
            <person name="Satoh M."/>
            <person name="Sonobe K."/>
            <person name="Ishii M."/>
            <person name="Ohtani R."/>
            <person name="Kanamori-Sato M."/>
            <person name="Honoki R."/>
            <person name="Miyazaki D."/>
            <person name="Mochizuki H."/>
            <person name="Umetsu J."/>
            <person name="Higashi K."/>
            <person name="Shibata D."/>
            <person name="Kamiya Y."/>
            <person name="Sato N."/>
            <person name="Nakamura Y."/>
            <person name="Tabata S."/>
            <person name="Ida S."/>
            <person name="Kurokawa K."/>
            <person name="Ohta H."/>
        </authorList>
    </citation>
    <scope>NUCLEOTIDE SEQUENCE [LARGE SCALE GENOMIC DNA]</scope>
    <source>
        <strain evidence="3 4">NIES-2285</strain>
    </source>
</reference>
<keyword evidence="1" id="KW-0472">Membrane</keyword>
<proteinExistence type="predicted"/>
<dbReference type="InterPro" id="IPR043915">
    <property type="entry name" value="P9_TM"/>
</dbReference>
<gene>
    <name evidence="3" type="ORF">KFL_007120080</name>
</gene>
<evidence type="ECO:0000313" key="3">
    <source>
        <dbReference type="EMBL" id="GAQ91003.1"/>
    </source>
</evidence>
<dbReference type="Proteomes" id="UP000054558">
    <property type="component" value="Unassembled WGS sequence"/>
</dbReference>
<dbReference type="AlphaFoldDB" id="A0A1Y1IJV1"/>
<accession>A0A1Y1IJV1</accession>
<feature type="transmembrane region" description="Helical" evidence="1">
    <location>
        <begin position="41"/>
        <end position="71"/>
    </location>
</feature>
<organism evidence="3 4">
    <name type="scientific">Klebsormidium nitens</name>
    <name type="common">Green alga</name>
    <name type="synonym">Ulothrix nitens</name>
    <dbReference type="NCBI Taxonomy" id="105231"/>
    <lineage>
        <taxon>Eukaryota</taxon>
        <taxon>Viridiplantae</taxon>
        <taxon>Streptophyta</taxon>
        <taxon>Klebsormidiophyceae</taxon>
        <taxon>Klebsormidiales</taxon>
        <taxon>Klebsormidiaceae</taxon>
        <taxon>Klebsormidium</taxon>
    </lineage>
</organism>
<keyword evidence="4" id="KW-1185">Reference proteome</keyword>
<evidence type="ECO:0000259" key="2">
    <source>
        <dbReference type="Pfam" id="PF19066"/>
    </source>
</evidence>
<keyword evidence="1" id="KW-1133">Transmembrane helix</keyword>
<keyword evidence="1" id="KW-0812">Transmembrane</keyword>
<sequence length="342" mass="37684">MASEPVFFQDPGVLFRGSRAFDIAPFSGGSYAAQINSSARFMVYVITCVLAYAIDPFLLGLVACAGVYLYVRHQQTVPHGLSEEGEPSVTIAPVCQRPTMENPMGNFLINEYEERPDRPPGCDPEHVKDEIDAQFYQGLYRDQTDIYENANSQRQFYRTPVTTACNDQRAFGEFCFGEELGMNLNGAPAAPPGAPQAAPQGGPVPMNNAACAPDEVEFPIGGGTELDQLYRSEDPRAAHVPAAQIPSTYRDLPIHPVMQQALWEAHSNKEPVLTDEQRTALLVMALSIAVGSPYVQGRLREFLPQWLVPPAEATTWPRALMQGSLVASTFFLLRRYLLKKQG</sequence>
<protein>
    <recommendedName>
        <fullName evidence="2">Minor capsid protein P9 transmembrane helices domain-containing protein</fullName>
    </recommendedName>
</protein>
<evidence type="ECO:0000313" key="4">
    <source>
        <dbReference type="Proteomes" id="UP000054558"/>
    </source>
</evidence>
<evidence type="ECO:0000256" key="1">
    <source>
        <dbReference type="SAM" id="Phobius"/>
    </source>
</evidence>